<name>A0A0N1IIE3_LEPSE</name>
<dbReference type="GO" id="GO:0051295">
    <property type="term" value="P:establishment of meiotic spindle localization"/>
    <property type="evidence" value="ECO:0007669"/>
    <property type="project" value="TreeGrafter"/>
</dbReference>
<feature type="compositionally biased region" description="Low complexity" evidence="2">
    <location>
        <begin position="423"/>
        <end position="433"/>
    </location>
</feature>
<feature type="region of interest" description="Disordered" evidence="2">
    <location>
        <begin position="1713"/>
        <end position="1786"/>
    </location>
</feature>
<feature type="region of interest" description="Disordered" evidence="2">
    <location>
        <begin position="1285"/>
        <end position="1312"/>
    </location>
</feature>
<dbReference type="InterPro" id="IPR051185">
    <property type="entry name" value="ASPM"/>
</dbReference>
<protein>
    <submittedName>
        <fullName evidence="3">Uncharacterized protein</fullName>
    </submittedName>
</protein>
<dbReference type="SMART" id="SM00015">
    <property type="entry name" value="IQ"/>
    <property type="match status" value="9"/>
</dbReference>
<evidence type="ECO:0000256" key="1">
    <source>
        <dbReference type="SAM" id="Coils"/>
    </source>
</evidence>
<dbReference type="EMBL" id="LJSK01000241">
    <property type="protein sequence ID" value="KPI84668.1"/>
    <property type="molecule type" value="Genomic_DNA"/>
</dbReference>
<dbReference type="PANTHER" id="PTHR22706:SF2">
    <property type="entry name" value="SFI1 SPINDLE BODY DOMAIN-CONTAINING PROTEIN"/>
    <property type="match status" value="1"/>
</dbReference>
<feature type="compositionally biased region" description="Low complexity" evidence="2">
    <location>
        <begin position="492"/>
        <end position="508"/>
    </location>
</feature>
<feature type="compositionally biased region" description="Low complexity" evidence="2">
    <location>
        <begin position="580"/>
        <end position="598"/>
    </location>
</feature>
<feature type="compositionally biased region" description="Low complexity" evidence="2">
    <location>
        <begin position="525"/>
        <end position="549"/>
    </location>
</feature>
<comment type="caution">
    <text evidence="3">The sequence shown here is derived from an EMBL/GenBank/DDBJ whole genome shotgun (WGS) entry which is preliminary data.</text>
</comment>
<dbReference type="GO" id="GO:0000922">
    <property type="term" value="C:spindle pole"/>
    <property type="evidence" value="ECO:0007669"/>
    <property type="project" value="TreeGrafter"/>
</dbReference>
<feature type="compositionally biased region" description="Low complexity" evidence="2">
    <location>
        <begin position="454"/>
        <end position="481"/>
    </location>
</feature>
<sequence length="1786" mass="199515">MMSTIRRYSLAKPPPTQGELDGRETVDEAEILEVQALQAEHDGNGARSIQLMERALQIRCFIVNQLREKWASAPDTVAPPFAASNASRRMSTASVVPMNKDDLLHEHQKQCSDLYDAAERLVVCCNACGVEHFKKDAFDEAIPLLEYATQLTDEEAYPLCEVEERRRHLRGVTLNNLGCMERRRGHFSEALNYMKASMEMTGIESPAAYMNLSAILIQLRLNDEAVRMAERSIALLSQIPEDSTLLAVAHHNLAMALEPVDPQRCVEEYEQAYHISCSTFGKDNSTSQLIQHSWQRFERTRAPALSPGGRFVVPLNSRGDRGSPTIPHTAPASRDGGLRTTTTPPPADAAEIFPHPFLMTSTVPQQPRSPGQPPKMPPVPTRPSRPSPRRAAHESAPAKTACRPSPVPAANRSSSPSTPPPRSAAAASLPPARSGGGAYTDRRTNTTLVPSPPSRSRAAAPPAASRRFSPSRPADSSPSRAVTSQRRLSDCNNNSNSNSNNNNNNSSSANVRRKKVGNRLSPLKTNIATTTRTTTTTTTTSSNFNTSGTQRKPSRVPRRPAEKNTKNAVYTPSPPPRVLPPLRTAETTEKAAAPKKTPQPSNAAVRHTSVSQHQAPAAASMEENPLVFLQNRLEVLLQDEEELEQKYVQANIIQRYYRGYRARMRVAELRGLRARDLRIAELRQNMASRQIQQAYRRHRRQRRYPFGAGQWNRSAGGRRSAQHHAATQLQRVARGWLARRRYVQLRQFARDSPAAAAKIQRWYRRIHAQRRHAALLAEKAQYEAEMQEQEQRQYAATRIQGQWRAYASRKAHETDLRNRMMARAAEVARLRVKSAILIQSMWRGSQARKMYRSSFSRSLQLRAARLEYERRRQAAVKLQSFGRMIITRHQSLPLLTEARLRAAKEINTRTREGRAAQVIQCAYRSHSARRLYAEKKAAHDAQLRRNLAQVQALALQRVGRGYDARKFIAAEMSALQDEAERYQRRLRALELGDAAAAREAHQKTQQLLSRLELTESERRNAASMAEQKERHMLQHHCEIAAQNVAAEEKEHQCRRAAAILTLGKFLRIVKARAQRSLFQRARDAYLDQLEAAEKTTQEDASARVVTAFMRSVGPRNAVRSRADAVKTYNDARVLQEMGSAEQQREGAAVSDAEMRGMAETADEAREAPQRSNMRRPLTAQQIAGERAELDRLTVSENRVCQDEVIDAAEGGISDKATSCSTEEELLTRQKAIWQAEEMARKKRRQQQEALHKAMFDYKQQRIAAAQREADLVPYTMERVRLQRQAATGAAPSGAKALRDTPDGASAPNIHRQQRLARECDAAHTILRYYSGYKARQYLAALQGLRDEYLAIQQDMELHDGPVLVDDRLREIRAQNLQMVAGHQKAMLFMPQQAKPAAVSSGSTASVQSDSLDDTARIAEKKQQQTPHQNARAASLNQCGVDPADEHSGARVPQEADEAFTGEAPAEVLEPQRPSTRRPRTAQQIAEERAELDRLTAAENIESQKEFECTAEEREKQNCCQLSSSQLERGADNVSSSDAASSSATPVVRERYRPTSAEARACLKGFAKIIRDRKELRLLQAIRDAYLDEEDASDGGSTAEDTPTCASGVAEARAAEEDADARVPQETTEVLEPQRPSTRRPRTAQQIAEERQKLDALFQAHLHDLEEEMAVEELLHTAALAIQCAYRGHRARLRAAMAIVQRDLYLLELQAQTDSDAAEGEEEPSSRGSVPAEEAEPPLNSQQALLAESEESDAALPNSLPESGMNSSAEVMEVNEEDDVLWKHRQR</sequence>
<feature type="coiled-coil region" evidence="1">
    <location>
        <begin position="626"/>
        <end position="653"/>
    </location>
</feature>
<dbReference type="Pfam" id="PF00612">
    <property type="entry name" value="IQ"/>
    <property type="match status" value="5"/>
</dbReference>
<reference evidence="3 4" key="1">
    <citation type="journal article" date="2015" name="PLoS Pathog.">
        <title>Leptomonas seymouri: Adaptations to the Dixenous Life Cycle Analyzed by Genome Sequencing, Transcriptome Profiling and Co-infection with Leishmania donovani.</title>
        <authorList>
            <person name="Kraeva N."/>
            <person name="Butenko A."/>
            <person name="Hlavacova J."/>
            <person name="Kostygov A."/>
            <person name="Myskova J."/>
            <person name="Grybchuk D."/>
            <person name="Lestinova T."/>
            <person name="Votypka J."/>
            <person name="Volf P."/>
            <person name="Opperdoes F."/>
            <person name="Flegontov P."/>
            <person name="Lukes J."/>
            <person name="Yurchenko V."/>
        </authorList>
    </citation>
    <scope>NUCLEOTIDE SEQUENCE [LARGE SCALE GENOMIC DNA]</scope>
    <source>
        <strain evidence="3 4">ATCC 30220</strain>
    </source>
</reference>
<feature type="compositionally biased region" description="Polar residues" evidence="2">
    <location>
        <begin position="1759"/>
        <end position="1768"/>
    </location>
</feature>
<feature type="coiled-coil region" evidence="1">
    <location>
        <begin position="765"/>
        <end position="792"/>
    </location>
</feature>
<feature type="region of interest" description="Disordered" evidence="2">
    <location>
        <begin position="305"/>
        <end position="604"/>
    </location>
</feature>
<feature type="coiled-coil region" evidence="1">
    <location>
        <begin position="965"/>
        <end position="1014"/>
    </location>
</feature>
<feature type="region of interest" description="Disordered" evidence="2">
    <location>
        <begin position="1"/>
        <end position="23"/>
    </location>
</feature>
<dbReference type="Gene3D" id="1.20.5.190">
    <property type="match status" value="2"/>
</dbReference>
<organism evidence="3 4">
    <name type="scientific">Leptomonas seymouri</name>
    <dbReference type="NCBI Taxonomy" id="5684"/>
    <lineage>
        <taxon>Eukaryota</taxon>
        <taxon>Discoba</taxon>
        <taxon>Euglenozoa</taxon>
        <taxon>Kinetoplastea</taxon>
        <taxon>Metakinetoplastina</taxon>
        <taxon>Trypanosomatida</taxon>
        <taxon>Trypanosomatidae</taxon>
        <taxon>Leishmaniinae</taxon>
        <taxon>Leptomonas</taxon>
    </lineage>
</organism>
<keyword evidence="1" id="KW-0175">Coiled coil</keyword>
<dbReference type="InterPro" id="IPR000048">
    <property type="entry name" value="IQ_motif_EF-hand-BS"/>
</dbReference>
<feature type="region of interest" description="Disordered" evidence="2">
    <location>
        <begin position="1527"/>
        <end position="1547"/>
    </location>
</feature>
<feature type="compositionally biased region" description="Low complexity" evidence="2">
    <location>
        <begin position="1534"/>
        <end position="1543"/>
    </location>
</feature>
<feature type="compositionally biased region" description="Polar residues" evidence="2">
    <location>
        <begin position="359"/>
        <end position="369"/>
    </location>
</feature>
<evidence type="ECO:0000313" key="3">
    <source>
        <dbReference type="EMBL" id="KPI84668.1"/>
    </source>
</evidence>
<dbReference type="Gene3D" id="1.25.40.10">
    <property type="entry name" value="Tetratricopeptide repeat domain"/>
    <property type="match status" value="1"/>
</dbReference>
<dbReference type="PANTHER" id="PTHR22706">
    <property type="entry name" value="ASSEMBLY FACTOR FOR SPINDLE MICROTUBULES"/>
    <property type="match status" value="1"/>
</dbReference>
<gene>
    <name evidence="3" type="ORF">ABL78_6284</name>
</gene>
<evidence type="ECO:0000256" key="2">
    <source>
        <dbReference type="SAM" id="MobiDB-lite"/>
    </source>
</evidence>
<feature type="region of interest" description="Disordered" evidence="2">
    <location>
        <begin position="1438"/>
        <end position="1483"/>
    </location>
</feature>
<feature type="region of interest" description="Disordered" evidence="2">
    <location>
        <begin position="1613"/>
        <end position="1642"/>
    </location>
</feature>
<dbReference type="GO" id="GO:0000278">
    <property type="term" value="P:mitotic cell cycle"/>
    <property type="evidence" value="ECO:0007669"/>
    <property type="project" value="TreeGrafter"/>
</dbReference>
<dbReference type="GO" id="GO:0005516">
    <property type="term" value="F:calmodulin binding"/>
    <property type="evidence" value="ECO:0007669"/>
    <property type="project" value="TreeGrafter"/>
</dbReference>
<evidence type="ECO:0000313" key="4">
    <source>
        <dbReference type="Proteomes" id="UP000038009"/>
    </source>
</evidence>
<dbReference type="Pfam" id="PF13374">
    <property type="entry name" value="TPR_10"/>
    <property type="match status" value="1"/>
</dbReference>
<dbReference type="OMA" id="DQCAAED"/>
<feature type="compositionally biased region" description="Basic and acidic residues" evidence="2">
    <location>
        <begin position="1613"/>
        <end position="1622"/>
    </location>
</feature>
<dbReference type="OrthoDB" id="2148418at2759"/>
<feature type="compositionally biased region" description="Basic and acidic residues" evidence="2">
    <location>
        <begin position="1152"/>
        <end position="1168"/>
    </location>
</feature>
<dbReference type="GO" id="GO:0007051">
    <property type="term" value="P:spindle organization"/>
    <property type="evidence" value="ECO:0007669"/>
    <property type="project" value="TreeGrafter"/>
</dbReference>
<dbReference type="SUPFAM" id="SSF48452">
    <property type="entry name" value="TPR-like"/>
    <property type="match status" value="1"/>
</dbReference>
<dbReference type="PROSITE" id="PS50096">
    <property type="entry name" value="IQ"/>
    <property type="match status" value="7"/>
</dbReference>
<feature type="compositionally biased region" description="Low complexity" evidence="2">
    <location>
        <begin position="1285"/>
        <end position="1295"/>
    </location>
</feature>
<dbReference type="VEuPathDB" id="TriTrypDB:Lsey_0241_0080"/>
<dbReference type="InterPro" id="IPR011990">
    <property type="entry name" value="TPR-like_helical_dom_sf"/>
</dbReference>
<feature type="compositionally biased region" description="Pro residues" evidence="2">
    <location>
        <begin position="370"/>
        <end position="386"/>
    </location>
</feature>
<feature type="region of interest" description="Disordered" evidence="2">
    <location>
        <begin position="1138"/>
        <end position="1176"/>
    </location>
</feature>
<proteinExistence type="predicted"/>
<keyword evidence="4" id="KW-1185">Reference proteome</keyword>
<accession>A0A0N1IIE3</accession>
<dbReference type="Proteomes" id="UP000038009">
    <property type="component" value="Unassembled WGS sequence"/>
</dbReference>